<evidence type="ECO:0000256" key="6">
    <source>
        <dbReference type="ARBA" id="ARBA00022884"/>
    </source>
</evidence>
<evidence type="ECO:0000259" key="11">
    <source>
        <dbReference type="PROSITE" id="PS51192"/>
    </source>
</evidence>
<dbReference type="Proteomes" id="UP000196581">
    <property type="component" value="Unassembled WGS sequence"/>
</dbReference>
<dbReference type="Pfam" id="PF00270">
    <property type="entry name" value="DEAD"/>
    <property type="match status" value="1"/>
</dbReference>
<dbReference type="InterPro" id="IPR001650">
    <property type="entry name" value="Helicase_C-like"/>
</dbReference>
<dbReference type="PROSITE" id="PS00039">
    <property type="entry name" value="DEAD_ATP_HELICASE"/>
    <property type="match status" value="1"/>
</dbReference>
<dbReference type="Pfam" id="PF00271">
    <property type="entry name" value="Helicase_C"/>
    <property type="match status" value="1"/>
</dbReference>
<dbReference type="GO" id="GO:0070417">
    <property type="term" value="P:cellular response to cold"/>
    <property type="evidence" value="ECO:0007669"/>
    <property type="project" value="InterPro"/>
</dbReference>
<dbReference type="GO" id="GO:0016887">
    <property type="term" value="F:ATP hydrolysis activity"/>
    <property type="evidence" value="ECO:0007669"/>
    <property type="project" value="RHEA"/>
</dbReference>
<keyword evidence="2 8" id="KW-0547">Nucleotide-binding</keyword>
<keyword evidence="1 8" id="KW-0963">Cytoplasm</keyword>
<dbReference type="PROSITE" id="PS51194">
    <property type="entry name" value="HELICASE_CTER"/>
    <property type="match status" value="1"/>
</dbReference>
<sequence>MPEAPQTIDAETPAVQSPDESPKANDAEAPAGFASMALHPAVAAAVTDLGYETPSPIQARTIPALLEGRDVIGLAQTGTGKTAAFALPTLSAMAELGRATDGPHALVLTPTRELAIQVAEAFTSYATHLADFSVLPIYGGQAYGPQLAGLRRGAQVVVGTPGRVIDHLKKGSLKLGSLRHLVLDEADEMLKMGFQEDIEEIFAATAGSQRQVALFSATMPGSIHRITKKYLDSPVEVRVESKTTTGPNIRQRYLTVMHSHKLDALTRVLEIEEYDAIIMFVRTKQATEELADKLRARGFTASAINGDVPQQTRERTVEQLRGGAIDILVATDVAARGLDVERIGLVVNYDIPHDTESYVHRIGRTGRAGRSGEAILFVTPRETHLLRQIEKATRQPVEKLELPTVEQLTNSRIARFAGRITETRTGSDLTDIRPVIEDYIQTHDVTAEEVAAALAVLVLDGESLKAQPLPEPKARAANSRNERHGQKAGMRTYRIAVGRNDRVQPGGIVGAIANEGGLTSAQIGAIDIRTTHSLVDLPENLPDGTLNRLSRTKIQGRPIDIRPDKGRPGRPYNKRSNDSGGYRGDRDGRRPGRPGGRDVSRADAKKSFRRND</sequence>
<dbReference type="GO" id="GO:0005840">
    <property type="term" value="C:ribosome"/>
    <property type="evidence" value="ECO:0007669"/>
    <property type="project" value="TreeGrafter"/>
</dbReference>
<dbReference type="SMART" id="SM00490">
    <property type="entry name" value="HELICc"/>
    <property type="match status" value="1"/>
</dbReference>
<evidence type="ECO:0000256" key="9">
    <source>
        <dbReference type="PROSITE-ProRule" id="PRU00552"/>
    </source>
</evidence>
<dbReference type="EMBL" id="FWFF01000014">
    <property type="protein sequence ID" value="SLM98089.1"/>
    <property type="molecule type" value="Genomic_DNA"/>
</dbReference>
<evidence type="ECO:0000256" key="1">
    <source>
        <dbReference type="ARBA" id="ARBA00022490"/>
    </source>
</evidence>
<dbReference type="SMART" id="SM00487">
    <property type="entry name" value="DEXDc"/>
    <property type="match status" value="1"/>
</dbReference>
<dbReference type="Pfam" id="PF03880">
    <property type="entry name" value="DbpA"/>
    <property type="match status" value="1"/>
</dbReference>
<evidence type="ECO:0000256" key="5">
    <source>
        <dbReference type="ARBA" id="ARBA00022840"/>
    </source>
</evidence>
<dbReference type="InterPro" id="IPR034415">
    <property type="entry name" value="CsdA_RRM"/>
</dbReference>
<comment type="subcellular location">
    <subcellularLocation>
        <location evidence="8">Cytoplasm</location>
    </subcellularLocation>
</comment>
<organism evidence="14 15">
    <name type="scientific">Brevibacterium yomogidense</name>
    <dbReference type="NCBI Taxonomy" id="946573"/>
    <lineage>
        <taxon>Bacteria</taxon>
        <taxon>Bacillati</taxon>
        <taxon>Actinomycetota</taxon>
        <taxon>Actinomycetes</taxon>
        <taxon>Micrococcales</taxon>
        <taxon>Brevibacteriaceae</taxon>
        <taxon>Brevibacterium</taxon>
    </lineage>
</organism>
<evidence type="ECO:0000313" key="14">
    <source>
        <dbReference type="EMBL" id="SLM98089.1"/>
    </source>
</evidence>
<comment type="catalytic activity">
    <reaction evidence="8">
        <text>ATP + H2O = ADP + phosphate + H(+)</text>
        <dbReference type="Rhea" id="RHEA:13065"/>
        <dbReference type="ChEBI" id="CHEBI:15377"/>
        <dbReference type="ChEBI" id="CHEBI:15378"/>
        <dbReference type="ChEBI" id="CHEBI:30616"/>
        <dbReference type="ChEBI" id="CHEBI:43474"/>
        <dbReference type="ChEBI" id="CHEBI:456216"/>
        <dbReference type="EC" id="3.6.4.13"/>
    </reaction>
</comment>
<dbReference type="PANTHER" id="PTHR47963">
    <property type="entry name" value="DEAD-BOX ATP-DEPENDENT RNA HELICASE 47, MITOCHONDRIAL"/>
    <property type="match status" value="1"/>
</dbReference>
<feature type="region of interest" description="Disordered" evidence="10">
    <location>
        <begin position="469"/>
        <end position="488"/>
    </location>
</feature>
<comment type="function">
    <text evidence="8">DEAD-box RNA helicase involved in various cellular processes at low temperature, including ribosome biogenesis, mRNA degradation and translation initiation.</text>
</comment>
<feature type="region of interest" description="Disordered" evidence="10">
    <location>
        <begin position="1"/>
        <end position="27"/>
    </location>
</feature>
<dbReference type="InterPro" id="IPR005580">
    <property type="entry name" value="DbpA/CsdA_RNA-bd_dom"/>
</dbReference>
<dbReference type="InterPro" id="IPR012677">
    <property type="entry name" value="Nucleotide-bd_a/b_plait_sf"/>
</dbReference>
<evidence type="ECO:0000256" key="4">
    <source>
        <dbReference type="ARBA" id="ARBA00022806"/>
    </source>
</evidence>
<dbReference type="InterPro" id="IPR050547">
    <property type="entry name" value="DEAD_box_RNA_helicases"/>
</dbReference>
<dbReference type="InterPro" id="IPR057325">
    <property type="entry name" value="DeaD_dimer"/>
</dbReference>
<dbReference type="InterPro" id="IPR014001">
    <property type="entry name" value="Helicase_ATP-bd"/>
</dbReference>
<accession>A0A1X6XG89</accession>
<keyword evidence="3 8" id="KW-0378">Hydrolase</keyword>
<feature type="short sequence motif" description="Q motif" evidence="9">
    <location>
        <begin position="31"/>
        <end position="59"/>
    </location>
</feature>
<dbReference type="GO" id="GO:0033592">
    <property type="term" value="F:RNA strand annealing activity"/>
    <property type="evidence" value="ECO:0007669"/>
    <property type="project" value="TreeGrafter"/>
</dbReference>
<dbReference type="GO" id="GO:0005829">
    <property type="term" value="C:cytosol"/>
    <property type="evidence" value="ECO:0007669"/>
    <property type="project" value="TreeGrafter"/>
</dbReference>
<dbReference type="PROSITE" id="PS51192">
    <property type="entry name" value="HELICASE_ATP_BIND_1"/>
    <property type="match status" value="1"/>
</dbReference>
<evidence type="ECO:0000313" key="15">
    <source>
        <dbReference type="Proteomes" id="UP000196581"/>
    </source>
</evidence>
<dbReference type="InterPro" id="IPR000629">
    <property type="entry name" value="RNA-helicase_DEAD-box_CS"/>
</dbReference>
<proteinExistence type="inferred from homology"/>
<dbReference type="EC" id="3.6.4.13" evidence="8"/>
<feature type="domain" description="Helicase ATP-binding" evidence="11">
    <location>
        <begin position="62"/>
        <end position="237"/>
    </location>
</feature>
<dbReference type="InterPro" id="IPR028618">
    <property type="entry name" value="DEAD_helicase_DeaD"/>
</dbReference>
<evidence type="ECO:0000256" key="3">
    <source>
        <dbReference type="ARBA" id="ARBA00022801"/>
    </source>
</evidence>
<dbReference type="CDD" id="cd18787">
    <property type="entry name" value="SF2_C_DEAD"/>
    <property type="match status" value="1"/>
</dbReference>
<feature type="domain" description="DEAD-box RNA helicase Q" evidence="13">
    <location>
        <begin position="31"/>
        <end position="59"/>
    </location>
</feature>
<keyword evidence="7 8" id="KW-0346">Stress response</keyword>
<evidence type="ECO:0000256" key="2">
    <source>
        <dbReference type="ARBA" id="ARBA00022741"/>
    </source>
</evidence>
<dbReference type="Gene3D" id="3.40.50.300">
    <property type="entry name" value="P-loop containing nucleotide triphosphate hydrolases"/>
    <property type="match status" value="2"/>
</dbReference>
<dbReference type="CDD" id="cd00268">
    <property type="entry name" value="DEADc"/>
    <property type="match status" value="1"/>
</dbReference>
<dbReference type="GO" id="GO:0000027">
    <property type="term" value="P:ribosomal large subunit assembly"/>
    <property type="evidence" value="ECO:0007669"/>
    <property type="project" value="UniProtKB-UniRule"/>
</dbReference>
<feature type="domain" description="Helicase C-terminal" evidence="12">
    <location>
        <begin position="261"/>
        <end position="408"/>
    </location>
</feature>
<dbReference type="CDD" id="cd12499">
    <property type="entry name" value="RRM_EcCsdA_like"/>
    <property type="match status" value="1"/>
</dbReference>
<feature type="region of interest" description="Disordered" evidence="10">
    <location>
        <begin position="554"/>
        <end position="612"/>
    </location>
</feature>
<dbReference type="SUPFAM" id="SSF52540">
    <property type="entry name" value="P-loop containing nucleoside triphosphate hydrolases"/>
    <property type="match status" value="1"/>
</dbReference>
<keyword evidence="4 8" id="KW-0347">Helicase</keyword>
<dbReference type="Gene3D" id="3.30.70.330">
    <property type="match status" value="1"/>
</dbReference>
<evidence type="ECO:0000259" key="13">
    <source>
        <dbReference type="PROSITE" id="PS51195"/>
    </source>
</evidence>
<dbReference type="GO" id="GO:0006401">
    <property type="term" value="P:RNA catabolic process"/>
    <property type="evidence" value="ECO:0007669"/>
    <property type="project" value="UniProtKB-UniRule"/>
</dbReference>
<dbReference type="InterPro" id="IPR011545">
    <property type="entry name" value="DEAD/DEAH_box_helicase_dom"/>
</dbReference>
<evidence type="ECO:0000256" key="7">
    <source>
        <dbReference type="ARBA" id="ARBA00023016"/>
    </source>
</evidence>
<dbReference type="InterPro" id="IPR044742">
    <property type="entry name" value="DEAD/DEAH_RhlB"/>
</dbReference>
<dbReference type="HAMAP" id="MF_00964">
    <property type="entry name" value="DEAD_helicase_DeaD"/>
    <property type="match status" value="1"/>
</dbReference>
<keyword evidence="5 8" id="KW-0067">ATP-binding</keyword>
<dbReference type="RefSeq" id="WP_373404770.1">
    <property type="nucleotide sequence ID" value="NZ_FWFF01000014.1"/>
</dbReference>
<dbReference type="InterPro" id="IPR014014">
    <property type="entry name" value="RNA_helicase_DEAD_Q_motif"/>
</dbReference>
<dbReference type="GO" id="GO:0005524">
    <property type="term" value="F:ATP binding"/>
    <property type="evidence" value="ECO:0007669"/>
    <property type="project" value="UniProtKB-UniRule"/>
</dbReference>
<dbReference type="InterPro" id="IPR027417">
    <property type="entry name" value="P-loop_NTPase"/>
</dbReference>
<evidence type="ECO:0000256" key="10">
    <source>
        <dbReference type="SAM" id="MobiDB-lite"/>
    </source>
</evidence>
<dbReference type="PROSITE" id="PS51195">
    <property type="entry name" value="Q_MOTIF"/>
    <property type="match status" value="1"/>
</dbReference>
<comment type="similarity">
    <text evidence="8">Belongs to the DEAD box helicase family. DeaD/CsdA subfamily.</text>
</comment>
<protein>
    <recommendedName>
        <fullName evidence="8">ATP-dependent RNA helicase DeaD</fullName>
        <ecNumber evidence="8">3.6.4.13</ecNumber>
    </recommendedName>
    <alternativeName>
        <fullName evidence="8">Cold-shock DEAD box protein A</fullName>
    </alternativeName>
</protein>
<keyword evidence="15" id="KW-1185">Reference proteome</keyword>
<evidence type="ECO:0000256" key="8">
    <source>
        <dbReference type="HAMAP-Rule" id="MF_00964"/>
    </source>
</evidence>
<feature type="compositionally biased region" description="Basic and acidic residues" evidence="10">
    <location>
        <begin position="583"/>
        <end position="612"/>
    </location>
</feature>
<dbReference type="AlphaFoldDB" id="A0A1X6XG89"/>
<gene>
    <name evidence="8" type="primary">deaD</name>
    <name evidence="8" type="synonym">csdA</name>
    <name evidence="14" type="ORF">FM105_08220</name>
</gene>
<evidence type="ECO:0000259" key="12">
    <source>
        <dbReference type="PROSITE" id="PS51194"/>
    </source>
</evidence>
<name>A0A1X6XG89_9MICO</name>
<keyword evidence="6 8" id="KW-0694">RNA-binding</keyword>
<dbReference type="PANTHER" id="PTHR47963:SF8">
    <property type="entry name" value="ATP-DEPENDENT RNA HELICASE DEAD"/>
    <property type="match status" value="1"/>
</dbReference>
<dbReference type="GO" id="GO:0003724">
    <property type="term" value="F:RNA helicase activity"/>
    <property type="evidence" value="ECO:0007669"/>
    <property type="project" value="UniProtKB-UniRule"/>
</dbReference>
<reference evidence="15" key="1">
    <citation type="submission" date="2017-02" db="EMBL/GenBank/DDBJ databases">
        <authorList>
            <person name="Dridi B."/>
        </authorList>
    </citation>
    <scope>NUCLEOTIDE SEQUENCE [LARGE SCALE GENOMIC DNA]</scope>
    <source>
        <strain evidence="15">B Co 03.10</strain>
    </source>
</reference>
<dbReference type="Pfam" id="PF25399">
    <property type="entry name" value="DeaD_dimer"/>
    <property type="match status" value="1"/>
</dbReference>